<evidence type="ECO:0000256" key="1">
    <source>
        <dbReference type="SAM" id="MobiDB-lite"/>
    </source>
</evidence>
<comment type="caution">
    <text evidence="2">The sequence shown here is derived from an EMBL/GenBank/DDBJ whole genome shotgun (WGS) entry which is preliminary data.</text>
</comment>
<dbReference type="Proteomes" id="UP001218188">
    <property type="component" value="Unassembled WGS sequence"/>
</dbReference>
<name>A0AAD6SDV7_9AGAR</name>
<evidence type="ECO:0000313" key="2">
    <source>
        <dbReference type="EMBL" id="KAJ7026161.1"/>
    </source>
</evidence>
<evidence type="ECO:0000313" key="3">
    <source>
        <dbReference type="Proteomes" id="UP001218188"/>
    </source>
</evidence>
<gene>
    <name evidence="2" type="ORF">C8F04DRAFT_1126363</name>
</gene>
<dbReference type="AlphaFoldDB" id="A0AAD6SDV7"/>
<sequence length="374" mass="41574">MADAPPPYNRSNSRPAISDKASTLKSVASTSKSSSLLQKSSASRRSSILGLFRKAPEPEVLPDATVKAAVLEDVRTLVQPYAADSIPERLTLLGTCAQLCVRHKLDFSLLLQGKAVESHSALYWAIVNNNEWPPRWPFALVAAVLSYSAPLTPETVREARRACISLRSQEMFHFLRMSPEFGTLSTEDRYLLGVAVPPEDITVEEITGDALPFSVRFHIPQFQKRMMLGKDINVEFVARGRLWNLKFYTASKPTAKHLTHGYWSGLLRMVENSPMTPAAFGLVFLDARPSPSSPEPFWVSKSRRKEILYVQGETEPKDHGIISWSWTMFRDDSPCIAPDGSLTGVLGVKLASEDAPKRFPETIPTTPDEQCIIC</sequence>
<keyword evidence="3" id="KW-1185">Reference proteome</keyword>
<dbReference type="EMBL" id="JARJCM010000143">
    <property type="protein sequence ID" value="KAJ7026161.1"/>
    <property type="molecule type" value="Genomic_DNA"/>
</dbReference>
<reference evidence="2" key="1">
    <citation type="submission" date="2023-03" db="EMBL/GenBank/DDBJ databases">
        <title>Massive genome expansion in bonnet fungi (Mycena s.s.) driven by repeated elements and novel gene families across ecological guilds.</title>
        <authorList>
            <consortium name="Lawrence Berkeley National Laboratory"/>
            <person name="Harder C.B."/>
            <person name="Miyauchi S."/>
            <person name="Viragh M."/>
            <person name="Kuo A."/>
            <person name="Thoen E."/>
            <person name="Andreopoulos B."/>
            <person name="Lu D."/>
            <person name="Skrede I."/>
            <person name="Drula E."/>
            <person name="Henrissat B."/>
            <person name="Morin E."/>
            <person name="Kohler A."/>
            <person name="Barry K."/>
            <person name="LaButti K."/>
            <person name="Morin E."/>
            <person name="Salamov A."/>
            <person name="Lipzen A."/>
            <person name="Mereny Z."/>
            <person name="Hegedus B."/>
            <person name="Baldrian P."/>
            <person name="Stursova M."/>
            <person name="Weitz H."/>
            <person name="Taylor A."/>
            <person name="Grigoriev I.V."/>
            <person name="Nagy L.G."/>
            <person name="Martin F."/>
            <person name="Kauserud H."/>
        </authorList>
    </citation>
    <scope>NUCLEOTIDE SEQUENCE</scope>
    <source>
        <strain evidence="2">CBHHK200</strain>
    </source>
</reference>
<organism evidence="2 3">
    <name type="scientific">Mycena alexandri</name>
    <dbReference type="NCBI Taxonomy" id="1745969"/>
    <lineage>
        <taxon>Eukaryota</taxon>
        <taxon>Fungi</taxon>
        <taxon>Dikarya</taxon>
        <taxon>Basidiomycota</taxon>
        <taxon>Agaricomycotina</taxon>
        <taxon>Agaricomycetes</taxon>
        <taxon>Agaricomycetidae</taxon>
        <taxon>Agaricales</taxon>
        <taxon>Marasmiineae</taxon>
        <taxon>Mycenaceae</taxon>
        <taxon>Mycena</taxon>
    </lineage>
</organism>
<proteinExistence type="predicted"/>
<feature type="region of interest" description="Disordered" evidence="1">
    <location>
        <begin position="1"/>
        <end position="24"/>
    </location>
</feature>
<accession>A0AAD6SDV7</accession>
<protein>
    <submittedName>
        <fullName evidence="2">Uncharacterized protein</fullName>
    </submittedName>
</protein>